<protein>
    <recommendedName>
        <fullName evidence="4">RRM domain-containing protein</fullName>
    </recommendedName>
</protein>
<dbReference type="PANTHER" id="PTHR21678">
    <property type="entry name" value="GROWTH INHIBITION AND DIFFERENTIATION RELATED PROTEIN 88"/>
    <property type="match status" value="1"/>
</dbReference>
<dbReference type="PANTHER" id="PTHR21678:SF0">
    <property type="entry name" value="C3H1-TYPE DOMAIN-CONTAINING PROTEIN"/>
    <property type="match status" value="1"/>
</dbReference>
<evidence type="ECO:0000313" key="3">
    <source>
        <dbReference type="Proteomes" id="UP000479710"/>
    </source>
</evidence>
<proteinExistence type="predicted"/>
<feature type="compositionally biased region" description="Polar residues" evidence="1">
    <location>
        <begin position="50"/>
        <end position="62"/>
    </location>
</feature>
<dbReference type="InterPro" id="IPR012677">
    <property type="entry name" value="Nucleotide-bd_a/b_plait_sf"/>
</dbReference>
<evidence type="ECO:0000313" key="2">
    <source>
        <dbReference type="EMBL" id="KAF0893790.1"/>
    </source>
</evidence>
<feature type="region of interest" description="Disordered" evidence="1">
    <location>
        <begin position="89"/>
        <end position="115"/>
    </location>
</feature>
<dbReference type="Proteomes" id="UP000479710">
    <property type="component" value="Unassembled WGS sequence"/>
</dbReference>
<keyword evidence="3" id="KW-1185">Reference proteome</keyword>
<feature type="region of interest" description="Disordered" evidence="1">
    <location>
        <begin position="232"/>
        <end position="262"/>
    </location>
</feature>
<organism evidence="2 3">
    <name type="scientific">Oryza meyeriana var. granulata</name>
    <dbReference type="NCBI Taxonomy" id="110450"/>
    <lineage>
        <taxon>Eukaryota</taxon>
        <taxon>Viridiplantae</taxon>
        <taxon>Streptophyta</taxon>
        <taxon>Embryophyta</taxon>
        <taxon>Tracheophyta</taxon>
        <taxon>Spermatophyta</taxon>
        <taxon>Magnoliopsida</taxon>
        <taxon>Liliopsida</taxon>
        <taxon>Poales</taxon>
        <taxon>Poaceae</taxon>
        <taxon>BOP clade</taxon>
        <taxon>Oryzoideae</taxon>
        <taxon>Oryzeae</taxon>
        <taxon>Oryzinae</taxon>
        <taxon>Oryza</taxon>
        <taxon>Oryza meyeriana</taxon>
    </lineage>
</organism>
<feature type="compositionally biased region" description="Basic and acidic residues" evidence="1">
    <location>
        <begin position="235"/>
        <end position="245"/>
    </location>
</feature>
<reference evidence="2 3" key="1">
    <citation type="submission" date="2019-11" db="EMBL/GenBank/DDBJ databases">
        <title>Whole genome sequence of Oryza granulata.</title>
        <authorList>
            <person name="Li W."/>
        </authorList>
    </citation>
    <scope>NUCLEOTIDE SEQUENCE [LARGE SCALE GENOMIC DNA]</scope>
    <source>
        <strain evidence="3">cv. Menghai</strain>
        <tissue evidence="2">Leaf</tissue>
    </source>
</reference>
<dbReference type="OrthoDB" id="5418203at2759"/>
<dbReference type="EMBL" id="SPHZ02000011">
    <property type="protein sequence ID" value="KAF0893790.1"/>
    <property type="molecule type" value="Genomic_DNA"/>
</dbReference>
<dbReference type="AlphaFoldDB" id="A0A6G1C0S8"/>
<dbReference type="Gene3D" id="3.30.70.330">
    <property type="match status" value="1"/>
</dbReference>
<dbReference type="InterPro" id="IPR039884">
    <property type="entry name" value="R3HC1/R3HCL"/>
</dbReference>
<evidence type="ECO:0008006" key="4">
    <source>
        <dbReference type="Google" id="ProtNLM"/>
    </source>
</evidence>
<dbReference type="SUPFAM" id="SSF54928">
    <property type="entry name" value="RNA-binding domain, RBD"/>
    <property type="match status" value="1"/>
</dbReference>
<feature type="region of interest" description="Disordered" evidence="1">
    <location>
        <begin position="1"/>
        <end position="69"/>
    </location>
</feature>
<sequence>MGSKDSEVAATLDGNQEDEGDDWEALADRGEHDETLALARSLEEQAKVSPCTSSEKTSTLSSGPKRRGRGSFLYDKSVLYSDQCDLENDVDEEESNDQSGSKGHMDEKQHKNSAAVKQYGTRHVLVLYDFPPSTLATDLERIFEKLGDHGVAIRWVNDTVALAVFRTPSAANEAQACIPPRYKVRLLKEDDDLLTKNDGIDLEPPTPRPKTSARTAQRLIAHGMGLRQFTNFGSDELKKQEEARRSRIAARQAMRDDAWGSD</sequence>
<dbReference type="InterPro" id="IPR035979">
    <property type="entry name" value="RBD_domain_sf"/>
</dbReference>
<name>A0A6G1C0S8_9ORYZ</name>
<gene>
    <name evidence="2" type="ORF">E2562_029684</name>
</gene>
<accession>A0A6G1C0S8</accession>
<feature type="compositionally biased region" description="Basic and acidic residues" evidence="1">
    <location>
        <begin position="26"/>
        <end position="46"/>
    </location>
</feature>
<evidence type="ECO:0000256" key="1">
    <source>
        <dbReference type="SAM" id="MobiDB-lite"/>
    </source>
</evidence>
<feature type="compositionally biased region" description="Basic and acidic residues" evidence="1">
    <location>
        <begin position="253"/>
        <end position="262"/>
    </location>
</feature>
<feature type="compositionally biased region" description="Acidic residues" evidence="1">
    <location>
        <begin position="15"/>
        <end position="25"/>
    </location>
</feature>
<dbReference type="GO" id="GO:0003676">
    <property type="term" value="F:nucleic acid binding"/>
    <property type="evidence" value="ECO:0007669"/>
    <property type="project" value="InterPro"/>
</dbReference>
<comment type="caution">
    <text evidence="2">The sequence shown here is derived from an EMBL/GenBank/DDBJ whole genome shotgun (WGS) entry which is preliminary data.</text>
</comment>